<dbReference type="EMBL" id="JANJYJ010000008">
    <property type="protein sequence ID" value="KAK3193621.1"/>
    <property type="molecule type" value="Genomic_DNA"/>
</dbReference>
<gene>
    <name evidence="2" type="ORF">Dsin_024931</name>
</gene>
<dbReference type="PANTHER" id="PTHR46250:SF15">
    <property type="entry name" value="OS01G0523800 PROTEIN"/>
    <property type="match status" value="1"/>
</dbReference>
<dbReference type="InterPro" id="IPR024752">
    <property type="entry name" value="Myb/SANT-like_dom"/>
</dbReference>
<name>A0AAE0DWM6_9ROSI</name>
<reference evidence="2" key="1">
    <citation type="journal article" date="2023" name="Plant J.">
        <title>Genome sequences and population genomics provide insights into the demographic history, inbreeding, and mutation load of two 'living fossil' tree species of Dipteronia.</title>
        <authorList>
            <person name="Feng Y."/>
            <person name="Comes H.P."/>
            <person name="Chen J."/>
            <person name="Zhu S."/>
            <person name="Lu R."/>
            <person name="Zhang X."/>
            <person name="Li P."/>
            <person name="Qiu J."/>
            <person name="Olsen K.M."/>
            <person name="Qiu Y."/>
        </authorList>
    </citation>
    <scope>NUCLEOTIDE SEQUENCE</scope>
    <source>
        <tissue evidence="2">Leaf</tissue>
    </source>
</reference>
<protein>
    <recommendedName>
        <fullName evidence="1">Myb/SANT-like domain-containing protein</fullName>
    </recommendedName>
</protein>
<sequence length="259" mass="29488">MKGGKGLRALDETYIRVHVPKVDKPRFRTRKCEIATNVSGACSRDMLFTFVFPRWEGSTSDSRVLRDALSRLTGLKVPTDIMDETVANGGRADCGSFKAGTLKYIELRLSTILPNCSLRSTPHIESKLKTWKKQYELIYDMINTSGFGWNGVRKCVEVDSNEAWHSYVHHHKQIEVWIDKPFPLYERLANIFGKDRATEKTAYTSENLAANLEEDDNFGNEFEMPVGNFSPMSEIFKAQQDEEQKLQFVASLLSGDFDV</sequence>
<evidence type="ECO:0000313" key="2">
    <source>
        <dbReference type="EMBL" id="KAK3193621.1"/>
    </source>
</evidence>
<dbReference type="Pfam" id="PF12776">
    <property type="entry name" value="Myb_DNA-bind_3"/>
    <property type="match status" value="1"/>
</dbReference>
<dbReference type="Proteomes" id="UP001281410">
    <property type="component" value="Unassembled WGS sequence"/>
</dbReference>
<evidence type="ECO:0000259" key="1">
    <source>
        <dbReference type="Pfam" id="PF12776"/>
    </source>
</evidence>
<dbReference type="PANTHER" id="PTHR46250">
    <property type="entry name" value="MYB/SANT-LIKE DNA-BINDING DOMAIN PROTEIN-RELATED"/>
    <property type="match status" value="1"/>
</dbReference>
<keyword evidence="3" id="KW-1185">Reference proteome</keyword>
<proteinExistence type="predicted"/>
<evidence type="ECO:0000313" key="3">
    <source>
        <dbReference type="Proteomes" id="UP001281410"/>
    </source>
</evidence>
<accession>A0AAE0DWM6</accession>
<dbReference type="AlphaFoldDB" id="A0AAE0DWM6"/>
<feature type="domain" description="Myb/SANT-like" evidence="1">
    <location>
        <begin position="79"/>
        <end position="167"/>
    </location>
</feature>
<organism evidence="2 3">
    <name type="scientific">Dipteronia sinensis</name>
    <dbReference type="NCBI Taxonomy" id="43782"/>
    <lineage>
        <taxon>Eukaryota</taxon>
        <taxon>Viridiplantae</taxon>
        <taxon>Streptophyta</taxon>
        <taxon>Embryophyta</taxon>
        <taxon>Tracheophyta</taxon>
        <taxon>Spermatophyta</taxon>
        <taxon>Magnoliopsida</taxon>
        <taxon>eudicotyledons</taxon>
        <taxon>Gunneridae</taxon>
        <taxon>Pentapetalae</taxon>
        <taxon>rosids</taxon>
        <taxon>malvids</taxon>
        <taxon>Sapindales</taxon>
        <taxon>Sapindaceae</taxon>
        <taxon>Hippocastanoideae</taxon>
        <taxon>Acereae</taxon>
        <taxon>Dipteronia</taxon>
    </lineage>
</organism>
<comment type="caution">
    <text evidence="2">The sequence shown here is derived from an EMBL/GenBank/DDBJ whole genome shotgun (WGS) entry which is preliminary data.</text>
</comment>